<dbReference type="Pfam" id="PF04218">
    <property type="entry name" value="CENP-B_N"/>
    <property type="match status" value="1"/>
</dbReference>
<dbReference type="PANTHER" id="PTHR19303:SF26">
    <property type="entry name" value="TIGGER TRANSPOSABLE ELEMENT-DERIVED PROTEIN 1"/>
    <property type="match status" value="1"/>
</dbReference>
<organism evidence="5 6">
    <name type="scientific">Scleropages formosus</name>
    <name type="common">Asian bonytongue</name>
    <name type="synonym">Osteoglossum formosum</name>
    <dbReference type="NCBI Taxonomy" id="113540"/>
    <lineage>
        <taxon>Eukaryota</taxon>
        <taxon>Metazoa</taxon>
        <taxon>Chordata</taxon>
        <taxon>Craniata</taxon>
        <taxon>Vertebrata</taxon>
        <taxon>Euteleostomi</taxon>
        <taxon>Actinopterygii</taxon>
        <taxon>Neopterygii</taxon>
        <taxon>Teleostei</taxon>
        <taxon>Osteoglossocephala</taxon>
        <taxon>Osteoglossomorpha</taxon>
        <taxon>Osteoglossiformes</taxon>
        <taxon>Osteoglossidae</taxon>
        <taxon>Scleropages</taxon>
    </lineage>
</organism>
<dbReference type="InterPro" id="IPR007889">
    <property type="entry name" value="HTH_Psq"/>
</dbReference>
<evidence type="ECO:0000256" key="2">
    <source>
        <dbReference type="ARBA" id="ARBA00023125"/>
    </source>
</evidence>
<reference evidence="5" key="3">
    <citation type="submission" date="2025-09" db="UniProtKB">
        <authorList>
            <consortium name="Ensembl"/>
        </authorList>
    </citation>
    <scope>IDENTIFICATION</scope>
</reference>
<keyword evidence="6" id="KW-1185">Reference proteome</keyword>
<dbReference type="InterPro" id="IPR050863">
    <property type="entry name" value="CenT-Element_Derived"/>
</dbReference>
<evidence type="ECO:0000256" key="1">
    <source>
        <dbReference type="ARBA" id="ARBA00004123"/>
    </source>
</evidence>
<proteinExistence type="predicted"/>
<dbReference type="AlphaFoldDB" id="A0A8C9WRD6"/>
<evidence type="ECO:0000256" key="3">
    <source>
        <dbReference type="ARBA" id="ARBA00023242"/>
    </source>
</evidence>
<gene>
    <name evidence="5" type="primary">LOC114909158</name>
</gene>
<evidence type="ECO:0000313" key="5">
    <source>
        <dbReference type="Ensembl" id="ENSSFOP00015077701.1"/>
    </source>
</evidence>
<dbReference type="InterPro" id="IPR009057">
    <property type="entry name" value="Homeodomain-like_sf"/>
</dbReference>
<comment type="subcellular location">
    <subcellularLocation>
        <location evidence="1">Nucleus</location>
    </subcellularLocation>
</comment>
<sequence>MKGSRATFARESSLGAARRKKCGITLEEKLKIIRKFQGGQKQSAIAREMGYARSTVCTILKDRARIIESTKDRLVLKSKIITKKRQFPISEMEKLLTNWIEDMAEKQAALSLTMIQEKARSLYEDVKEKAGITEGRFIASHGWFLGYKKRANIDDIRVAGETGGCGGAAGAGAGAEELAGFPKALSEAIREGAYEGRSASAFKAANDRLALLLGGNAAGDFKLKPLAVYRAERPRALRNVVPSMLPVTWKSNPEASVTLALFEDWFNSHFIPQVKEYCFRKGIPFKVLLVLERAPRHPEELGDFHPDVKVVFLPPEESPLLQPVAQGVAASFKAYYLRRMFSQAIRVTEGDGGISLREFWNKYDILDAVKNIAAAWYEVKSTTMNGAWKSLCPGFVHGWKVFSDVEDTAEKCVELARQLRLAVSEEDVAQLLRSHGDKLSEEDLVELEAHVKEEEEMQDVDAPAAAKRFTVKGLAEAFHLIDAALAKIEAMDPNTERFESFRQSIFTDLSSYRAIYYEKQLAANHSTLGI</sequence>
<dbReference type="Pfam" id="PF03184">
    <property type="entry name" value="DDE_1"/>
    <property type="match status" value="1"/>
</dbReference>
<dbReference type="GO" id="GO:0003677">
    <property type="term" value="F:DNA binding"/>
    <property type="evidence" value="ECO:0007669"/>
    <property type="project" value="UniProtKB-KW"/>
</dbReference>
<dbReference type="Proteomes" id="UP000694397">
    <property type="component" value="Chromosome 19"/>
</dbReference>
<dbReference type="GO" id="GO:0005634">
    <property type="term" value="C:nucleus"/>
    <property type="evidence" value="ECO:0007669"/>
    <property type="project" value="UniProtKB-SubCell"/>
</dbReference>
<accession>A0A8C9WRD6</accession>
<evidence type="ECO:0000259" key="4">
    <source>
        <dbReference type="PROSITE" id="PS51253"/>
    </source>
</evidence>
<dbReference type="Pfam" id="PF03221">
    <property type="entry name" value="HTH_Tnp_Tc5"/>
    <property type="match status" value="1"/>
</dbReference>
<keyword evidence="3" id="KW-0539">Nucleus</keyword>
<dbReference type="PANTHER" id="PTHR19303">
    <property type="entry name" value="TRANSPOSON"/>
    <property type="match status" value="1"/>
</dbReference>
<dbReference type="Gene3D" id="1.10.10.60">
    <property type="entry name" value="Homeodomain-like"/>
    <property type="match status" value="2"/>
</dbReference>
<reference evidence="5" key="2">
    <citation type="submission" date="2025-08" db="UniProtKB">
        <authorList>
            <consortium name="Ensembl"/>
        </authorList>
    </citation>
    <scope>IDENTIFICATION</scope>
</reference>
<dbReference type="InterPro" id="IPR006600">
    <property type="entry name" value="HTH_CenpB_DNA-bd_dom"/>
</dbReference>
<dbReference type="SMART" id="SM00674">
    <property type="entry name" value="CENPB"/>
    <property type="match status" value="1"/>
</dbReference>
<dbReference type="Ensembl" id="ENSSFOT00015065929.1">
    <property type="protein sequence ID" value="ENSSFOP00015077701.1"/>
    <property type="gene ID" value="ENSSFOG00015029866.1"/>
</dbReference>
<dbReference type="OrthoDB" id="125347at2759"/>
<keyword evidence="2" id="KW-0238">DNA-binding</keyword>
<feature type="domain" description="HTH CENPB-type" evidence="4">
    <location>
        <begin position="80"/>
        <end position="157"/>
    </location>
</feature>
<protein>
    <recommendedName>
        <fullName evidence="4">HTH CENPB-type domain-containing protein</fullName>
    </recommendedName>
</protein>
<evidence type="ECO:0000313" key="6">
    <source>
        <dbReference type="Proteomes" id="UP000694397"/>
    </source>
</evidence>
<reference evidence="5 6" key="1">
    <citation type="submission" date="2019-04" db="EMBL/GenBank/DDBJ databases">
        <authorList>
            <consortium name="Wellcome Sanger Institute Data Sharing"/>
        </authorList>
    </citation>
    <scope>NUCLEOTIDE SEQUENCE [LARGE SCALE GENOMIC DNA]</scope>
</reference>
<name>A0A8C9WRD6_SCLFO</name>
<dbReference type="PROSITE" id="PS51253">
    <property type="entry name" value="HTH_CENPB"/>
    <property type="match status" value="1"/>
</dbReference>
<dbReference type="GeneTree" id="ENSGT00940000154420"/>
<dbReference type="InterPro" id="IPR004875">
    <property type="entry name" value="DDE_SF_endonuclease_dom"/>
</dbReference>
<dbReference type="SUPFAM" id="SSF46689">
    <property type="entry name" value="Homeodomain-like"/>
    <property type="match status" value="2"/>
</dbReference>